<dbReference type="GO" id="GO:0008610">
    <property type="term" value="P:lipid biosynthetic process"/>
    <property type="evidence" value="ECO:0007669"/>
    <property type="project" value="InterPro"/>
</dbReference>
<dbReference type="InterPro" id="IPR016166">
    <property type="entry name" value="FAD-bd_PCMH"/>
</dbReference>
<dbReference type="InterPro" id="IPR016169">
    <property type="entry name" value="FAD-bd_PCMH_sub2"/>
</dbReference>
<dbReference type="Pfam" id="PF01565">
    <property type="entry name" value="FAD_binding_4"/>
    <property type="match status" value="1"/>
</dbReference>
<dbReference type="InterPro" id="IPR036318">
    <property type="entry name" value="FAD-bd_PCMH-like_sf"/>
</dbReference>
<dbReference type="Gene3D" id="3.30.300.330">
    <property type="match status" value="1"/>
</dbReference>
<organism evidence="5">
    <name type="scientific">hydrocarbon metagenome</name>
    <dbReference type="NCBI Taxonomy" id="938273"/>
    <lineage>
        <taxon>unclassified sequences</taxon>
        <taxon>metagenomes</taxon>
        <taxon>ecological metagenomes</taxon>
    </lineage>
</organism>
<evidence type="ECO:0000313" key="5">
    <source>
        <dbReference type="EMBL" id="KUG23835.1"/>
    </source>
</evidence>
<comment type="similarity">
    <text evidence="1">Belongs to the FAD-binding oxidoreductase/transferase type 4 family.</text>
</comment>
<dbReference type="EC" id="2.5.1.26" evidence="5"/>
<dbReference type="Gene3D" id="3.30.465.10">
    <property type="match status" value="1"/>
</dbReference>
<evidence type="ECO:0000259" key="4">
    <source>
        <dbReference type="PROSITE" id="PS51387"/>
    </source>
</evidence>
<protein>
    <submittedName>
        <fullName evidence="5">Alkyldihydroxyacetonephosphate synthase</fullName>
        <ecNumber evidence="5">2.5.1.26</ecNumber>
    </submittedName>
</protein>
<dbReference type="PROSITE" id="PS51387">
    <property type="entry name" value="FAD_PCMH"/>
    <property type="match status" value="1"/>
</dbReference>
<keyword evidence="2" id="KW-0285">Flavoprotein</keyword>
<dbReference type="InterPro" id="IPR006094">
    <property type="entry name" value="Oxid_FAD_bind_N"/>
</dbReference>
<accession>A0A0W8FSI9</accession>
<dbReference type="SUPFAM" id="SSF55103">
    <property type="entry name" value="FAD-linked oxidases, C-terminal domain"/>
    <property type="match status" value="1"/>
</dbReference>
<dbReference type="SUPFAM" id="SSF56176">
    <property type="entry name" value="FAD-binding/transporter-associated domain-like"/>
    <property type="match status" value="1"/>
</dbReference>
<evidence type="ECO:0000256" key="2">
    <source>
        <dbReference type="ARBA" id="ARBA00022630"/>
    </source>
</evidence>
<dbReference type="PANTHER" id="PTHR46568">
    <property type="entry name" value="ALKYLDIHYDROXYACETONEPHOSPHATE SYNTHASE, PEROXISOMAL"/>
    <property type="match status" value="1"/>
</dbReference>
<comment type="caution">
    <text evidence="5">The sequence shown here is derived from an EMBL/GenBank/DDBJ whole genome shotgun (WGS) entry which is preliminary data.</text>
</comment>
<dbReference type="InterPro" id="IPR025650">
    <property type="entry name" value="Alkyl-DHAP_Synthase"/>
</dbReference>
<dbReference type="InterPro" id="IPR016164">
    <property type="entry name" value="FAD-linked_Oxase-like_C"/>
</dbReference>
<proteinExistence type="inferred from homology"/>
<keyword evidence="5" id="KW-0808">Transferase</keyword>
<dbReference type="InterPro" id="IPR016171">
    <property type="entry name" value="Vanillyl_alc_oxidase_C-sub2"/>
</dbReference>
<dbReference type="PANTHER" id="PTHR46568:SF1">
    <property type="entry name" value="ALKYLDIHYDROXYACETONEPHOSPHATE SYNTHASE, PEROXISOMAL"/>
    <property type="match status" value="1"/>
</dbReference>
<dbReference type="InterPro" id="IPR004113">
    <property type="entry name" value="FAD-bd_oxidored_4_C"/>
</dbReference>
<name>A0A0W8FSI9_9ZZZZ</name>
<dbReference type="Gene3D" id="1.10.45.10">
    <property type="entry name" value="Vanillyl-alcohol Oxidase, Chain A, domain 4"/>
    <property type="match status" value="1"/>
</dbReference>
<dbReference type="AlphaFoldDB" id="A0A0W8FSI9"/>
<dbReference type="GO" id="GO:0005777">
    <property type="term" value="C:peroxisome"/>
    <property type="evidence" value="ECO:0007669"/>
    <property type="project" value="UniProtKB-ARBA"/>
</dbReference>
<dbReference type="GO" id="GO:0008609">
    <property type="term" value="F:alkylglycerone-phosphate synthase activity"/>
    <property type="evidence" value="ECO:0007669"/>
    <property type="project" value="UniProtKB-EC"/>
</dbReference>
<feature type="domain" description="FAD-binding PCMH-type" evidence="4">
    <location>
        <begin position="117"/>
        <end position="303"/>
    </location>
</feature>
<evidence type="ECO:0000256" key="3">
    <source>
        <dbReference type="ARBA" id="ARBA00022827"/>
    </source>
</evidence>
<sequence>MKSTKFRPDWTEKPPVPGTYRSIFKYGNPQQFKHPSDAWYKMIKQDFNLSDADFTSKVKEGLEQVTLNRPINLQKQQIEAIQNIVGKENVSLDDYSRVKYASGKTTEEMLELRQGIIHEVADVVVHPRDKHDVQKIVAYCDKEKIPITVFSAGSSVNFGCRPVKGGISMIVSTHMNKVLEVNESNQTAVVQPGIFGPAYEETLNKAPELFGTKLRYTCGHFPQSFEYSTVGGWVVTLGSGQASTYYGDAYDIVFSQEYVTPAGTFKTLDYPATATGPKINDIMKGSEGAFGILVEVTMKIFRYMPENRARFSFMYPTWEAAVNASREIMQSEFGKPAIYRISDPEETDRGLKLYGMPAIADKILVLRGFKPMQRCLCLGNVEGDRDYTRLVARKIKAIARRHGAMSLGSYAPHKWEHTRYTEPYMREDLGDYGILIDTLEAAVTWDNLHHLHEGVRAYVKSRPNTMCLTHASHFYPQGTNLYFIFIARMNDPEEYRKFQHGIIDNIQKYGGSLSHHHGVGRMIGPWLETHLGKEQMDVLRVLKRHFDPHNIMNPGGQLGLD</sequence>
<dbReference type="Pfam" id="PF02913">
    <property type="entry name" value="FAD-oxidase_C"/>
    <property type="match status" value="1"/>
</dbReference>
<keyword evidence="3" id="KW-0274">FAD</keyword>
<gene>
    <name evidence="5" type="ORF">ASZ90_006373</name>
</gene>
<evidence type="ECO:0000256" key="1">
    <source>
        <dbReference type="ARBA" id="ARBA00008000"/>
    </source>
</evidence>
<dbReference type="EMBL" id="LNQE01000884">
    <property type="protein sequence ID" value="KUG23835.1"/>
    <property type="molecule type" value="Genomic_DNA"/>
</dbReference>
<dbReference type="GO" id="GO:0071949">
    <property type="term" value="F:FAD binding"/>
    <property type="evidence" value="ECO:0007669"/>
    <property type="project" value="InterPro"/>
</dbReference>
<reference evidence="5" key="1">
    <citation type="journal article" date="2015" name="Proc. Natl. Acad. Sci. U.S.A.">
        <title>Networks of energetic and metabolic interactions define dynamics in microbial communities.</title>
        <authorList>
            <person name="Embree M."/>
            <person name="Liu J.K."/>
            <person name="Al-Bassam M.M."/>
            <person name="Zengler K."/>
        </authorList>
    </citation>
    <scope>NUCLEOTIDE SEQUENCE</scope>
</reference>
<dbReference type="Gene3D" id="3.30.70.3450">
    <property type="match status" value="1"/>
</dbReference>